<protein>
    <recommendedName>
        <fullName evidence="8">DoxX family protein</fullName>
    </recommendedName>
</protein>
<comment type="caution">
    <text evidence="6">The sequence shown here is derived from an EMBL/GenBank/DDBJ whole genome shotgun (WGS) entry which is preliminary data.</text>
</comment>
<evidence type="ECO:0000256" key="5">
    <source>
        <dbReference type="SAM" id="Phobius"/>
    </source>
</evidence>
<evidence type="ECO:0000256" key="1">
    <source>
        <dbReference type="ARBA" id="ARBA00004141"/>
    </source>
</evidence>
<feature type="transmembrane region" description="Helical" evidence="5">
    <location>
        <begin position="68"/>
        <end position="87"/>
    </location>
</feature>
<evidence type="ECO:0000256" key="2">
    <source>
        <dbReference type="ARBA" id="ARBA00022692"/>
    </source>
</evidence>
<reference evidence="7" key="1">
    <citation type="journal article" date="2019" name="Int. J. Syst. Evol. Microbiol.">
        <title>The Global Catalogue of Microorganisms (GCM) 10K type strain sequencing project: providing services to taxonomists for standard genome sequencing and annotation.</title>
        <authorList>
            <consortium name="The Broad Institute Genomics Platform"/>
            <consortium name="The Broad Institute Genome Sequencing Center for Infectious Disease"/>
            <person name="Wu L."/>
            <person name="Ma J."/>
        </authorList>
    </citation>
    <scope>NUCLEOTIDE SEQUENCE [LARGE SCALE GENOMIC DNA]</scope>
    <source>
        <strain evidence="7">CGMCC 1.8957</strain>
    </source>
</reference>
<keyword evidence="7" id="KW-1185">Reference proteome</keyword>
<comment type="subcellular location">
    <subcellularLocation>
        <location evidence="1">Membrane</location>
        <topology evidence="1">Multi-pass membrane protein</topology>
    </subcellularLocation>
</comment>
<sequence>MWVAQIMLFVMFAMSGVMKLATPIAQLAAMMPWTGQLPEGFVRFIGLVDLAGGIGILLPALTRIQPRLGTLAALGIIVLQILAIAFHTSRGEFGVLPLNFVLLPFAVFVLWGRARRAPILPR</sequence>
<feature type="transmembrane region" description="Helical" evidence="5">
    <location>
        <begin position="41"/>
        <end position="61"/>
    </location>
</feature>
<dbReference type="EMBL" id="BNAQ01000021">
    <property type="protein sequence ID" value="GHH26883.1"/>
    <property type="molecule type" value="Genomic_DNA"/>
</dbReference>
<accession>A0ABQ3LWB8</accession>
<evidence type="ECO:0008006" key="8">
    <source>
        <dbReference type="Google" id="ProtNLM"/>
    </source>
</evidence>
<evidence type="ECO:0000256" key="4">
    <source>
        <dbReference type="ARBA" id="ARBA00023136"/>
    </source>
</evidence>
<keyword evidence="2 5" id="KW-0812">Transmembrane</keyword>
<name>A0ABQ3LWB8_9SPHN</name>
<proteinExistence type="predicted"/>
<keyword evidence="4 5" id="KW-0472">Membrane</keyword>
<dbReference type="Pfam" id="PF13564">
    <property type="entry name" value="DoxX_2"/>
    <property type="match status" value="1"/>
</dbReference>
<evidence type="ECO:0000313" key="6">
    <source>
        <dbReference type="EMBL" id="GHH26883.1"/>
    </source>
</evidence>
<feature type="transmembrane region" description="Helical" evidence="5">
    <location>
        <begin position="93"/>
        <end position="112"/>
    </location>
</feature>
<gene>
    <name evidence="6" type="ORF">GCM10008023_41980</name>
</gene>
<dbReference type="Proteomes" id="UP000652430">
    <property type="component" value="Unassembled WGS sequence"/>
</dbReference>
<dbReference type="InterPro" id="IPR032808">
    <property type="entry name" value="DoxX"/>
</dbReference>
<evidence type="ECO:0000256" key="3">
    <source>
        <dbReference type="ARBA" id="ARBA00022989"/>
    </source>
</evidence>
<evidence type="ECO:0000313" key="7">
    <source>
        <dbReference type="Proteomes" id="UP000652430"/>
    </source>
</evidence>
<organism evidence="6 7">
    <name type="scientific">Sphingomonas glacialis</name>
    <dbReference type="NCBI Taxonomy" id="658225"/>
    <lineage>
        <taxon>Bacteria</taxon>
        <taxon>Pseudomonadati</taxon>
        <taxon>Pseudomonadota</taxon>
        <taxon>Alphaproteobacteria</taxon>
        <taxon>Sphingomonadales</taxon>
        <taxon>Sphingomonadaceae</taxon>
        <taxon>Sphingomonas</taxon>
    </lineage>
</organism>
<keyword evidence="3 5" id="KW-1133">Transmembrane helix</keyword>
<feature type="transmembrane region" description="Helical" evidence="5">
    <location>
        <begin position="7"/>
        <end position="29"/>
    </location>
</feature>